<keyword evidence="1" id="KW-0812">Transmembrane</keyword>
<evidence type="ECO:0000313" key="2">
    <source>
        <dbReference type="EMBL" id="NIH53315.1"/>
    </source>
</evidence>
<dbReference type="Proteomes" id="UP000541033">
    <property type="component" value="Unassembled WGS sequence"/>
</dbReference>
<comment type="caution">
    <text evidence="2">The sequence shown here is derived from an EMBL/GenBank/DDBJ whole genome shotgun (WGS) entry which is preliminary data.</text>
</comment>
<organism evidence="2 3">
    <name type="scientific">Lysinibacter cavernae</name>
    <dbReference type="NCBI Taxonomy" id="1640652"/>
    <lineage>
        <taxon>Bacteria</taxon>
        <taxon>Bacillati</taxon>
        <taxon>Actinomycetota</taxon>
        <taxon>Actinomycetes</taxon>
        <taxon>Micrococcales</taxon>
        <taxon>Microbacteriaceae</taxon>
        <taxon>Lysinibacter</taxon>
    </lineage>
</organism>
<dbReference type="RefSeq" id="WP_167148830.1">
    <property type="nucleotide sequence ID" value="NZ_JAAMOX010000001.1"/>
</dbReference>
<feature type="transmembrane region" description="Helical" evidence="1">
    <location>
        <begin position="57"/>
        <end position="85"/>
    </location>
</feature>
<accession>A0A7X5R0U7</accession>
<keyword evidence="3" id="KW-1185">Reference proteome</keyword>
<evidence type="ECO:0000256" key="1">
    <source>
        <dbReference type="SAM" id="Phobius"/>
    </source>
</evidence>
<keyword evidence="1" id="KW-1133">Transmembrane helix</keyword>
<dbReference type="AlphaFoldDB" id="A0A7X5R0U7"/>
<proteinExistence type="predicted"/>
<name>A0A7X5R0U7_9MICO</name>
<dbReference type="EMBL" id="JAAMOX010000001">
    <property type="protein sequence ID" value="NIH53315.1"/>
    <property type="molecule type" value="Genomic_DNA"/>
</dbReference>
<sequence>MNDDPQQIDQVLRASDPAYTALESKQVLDGVSALAREASYSNPAAPVALTRRRPRPVIVLSAVVGIAALGATAAYTGPLIGALFAPEPTVRFTARVPLEGDLIDQTCSVVIDLVSTPLFNAETTDDGYTPPEDPDGTRYVEGDGGGGYLVPFEQGSYSDQEFSEAVRFVTERDWSEAWHNRFTVPAIVGHNDRSEVDTHSWSSLEASARVEMTAFAIDDALRAAGLNTNGSVTIVFNASCTAAE</sequence>
<protein>
    <submittedName>
        <fullName evidence="2">Uncharacterized protein</fullName>
    </submittedName>
</protein>
<reference evidence="2 3" key="1">
    <citation type="submission" date="2020-02" db="EMBL/GenBank/DDBJ databases">
        <title>Sequencing the genomes of 1000 actinobacteria strains.</title>
        <authorList>
            <person name="Klenk H.-P."/>
        </authorList>
    </citation>
    <scope>NUCLEOTIDE SEQUENCE [LARGE SCALE GENOMIC DNA]</scope>
    <source>
        <strain evidence="2 3">DSM 27960</strain>
    </source>
</reference>
<evidence type="ECO:0000313" key="3">
    <source>
        <dbReference type="Proteomes" id="UP000541033"/>
    </source>
</evidence>
<keyword evidence="1" id="KW-0472">Membrane</keyword>
<gene>
    <name evidence="2" type="ORF">FHX76_001183</name>
</gene>